<dbReference type="EMBL" id="BAAACF010000003">
    <property type="protein sequence ID" value="GAA0728419.1"/>
    <property type="molecule type" value="Genomic_DNA"/>
</dbReference>
<evidence type="ECO:0000313" key="4">
    <source>
        <dbReference type="Proteomes" id="UP001500339"/>
    </source>
</evidence>
<dbReference type="Proteomes" id="UP001500339">
    <property type="component" value="Unassembled WGS sequence"/>
</dbReference>
<dbReference type="Gene3D" id="1.10.4080.10">
    <property type="entry name" value="ADP-ribosylation/Crystallin J1"/>
    <property type="match status" value="1"/>
</dbReference>
<dbReference type="InterPro" id="IPR036705">
    <property type="entry name" value="Ribosyl_crysJ1_sf"/>
</dbReference>
<dbReference type="PANTHER" id="PTHR16222">
    <property type="entry name" value="ADP-RIBOSYLGLYCOHYDROLASE"/>
    <property type="match status" value="1"/>
</dbReference>
<dbReference type="RefSeq" id="WP_343770504.1">
    <property type="nucleotide sequence ID" value="NZ_BAAACF010000003.1"/>
</dbReference>
<organism evidence="3 4">
    <name type="scientific">Clostridium malenominatum</name>
    <dbReference type="NCBI Taxonomy" id="1539"/>
    <lineage>
        <taxon>Bacteria</taxon>
        <taxon>Bacillati</taxon>
        <taxon>Bacillota</taxon>
        <taxon>Clostridia</taxon>
        <taxon>Eubacteriales</taxon>
        <taxon>Clostridiaceae</taxon>
        <taxon>Clostridium</taxon>
    </lineage>
</organism>
<dbReference type="Pfam" id="PF03747">
    <property type="entry name" value="ADP_ribosyl_GH"/>
    <property type="match status" value="1"/>
</dbReference>
<gene>
    <name evidence="3" type="ORF">GCM10008905_27270</name>
</gene>
<evidence type="ECO:0000256" key="1">
    <source>
        <dbReference type="ARBA" id="ARBA00010702"/>
    </source>
</evidence>
<evidence type="ECO:0000313" key="3">
    <source>
        <dbReference type="EMBL" id="GAA0728419.1"/>
    </source>
</evidence>
<protein>
    <recommendedName>
        <fullName evidence="5">ADP-ribosylglycohydrolase</fullName>
    </recommendedName>
</protein>
<reference evidence="3 4" key="1">
    <citation type="journal article" date="2019" name="Int. J. Syst. Evol. Microbiol.">
        <title>The Global Catalogue of Microorganisms (GCM) 10K type strain sequencing project: providing services to taxonomists for standard genome sequencing and annotation.</title>
        <authorList>
            <consortium name="The Broad Institute Genomics Platform"/>
            <consortium name="The Broad Institute Genome Sequencing Center for Infectious Disease"/>
            <person name="Wu L."/>
            <person name="Ma J."/>
        </authorList>
    </citation>
    <scope>NUCLEOTIDE SEQUENCE [LARGE SCALE GENOMIC DNA]</scope>
    <source>
        <strain evidence="3 4">JCM 1405</strain>
    </source>
</reference>
<evidence type="ECO:0000256" key="2">
    <source>
        <dbReference type="ARBA" id="ARBA00022801"/>
    </source>
</evidence>
<dbReference type="InterPro" id="IPR050792">
    <property type="entry name" value="ADP-ribosylglycohydrolase"/>
</dbReference>
<proteinExistence type="inferred from homology"/>
<comment type="similarity">
    <text evidence="1">Belongs to the ADP-ribosylglycohydrolase family.</text>
</comment>
<name>A0ABN1J4S3_9CLOT</name>
<keyword evidence="4" id="KW-1185">Reference proteome</keyword>
<evidence type="ECO:0008006" key="5">
    <source>
        <dbReference type="Google" id="ProtNLM"/>
    </source>
</evidence>
<comment type="caution">
    <text evidence="3">The sequence shown here is derived from an EMBL/GenBank/DDBJ whole genome shotgun (WGS) entry which is preliminary data.</text>
</comment>
<dbReference type="SUPFAM" id="SSF101478">
    <property type="entry name" value="ADP-ribosylglycohydrolase"/>
    <property type="match status" value="1"/>
</dbReference>
<dbReference type="InterPro" id="IPR005502">
    <property type="entry name" value="Ribosyl_crysJ1"/>
</dbReference>
<sequence length="467" mass="53188">MRKAWEMEHELMQNAMPVVLSAEEQTWDTGAEFAEKYIETMTKLVWKSNVPGSFAPERVIIGAIQSMENMGLRVEKAEELIPLGLKALEEDNIIELSKITARVYYELNNAEKDLKSPYWQYKIYSNWDEYKNSVNFYKYDKGDILGEDFEEKILAGWIAQICAGALGTAIEGYTTENIEKTFGDVTYYVRKPNTYNDDITYELAFLKAFDEKGYNVTSKDIAEEWVGLIPLGWSAEDIALKNIKGGIYPPLSGEFNNYYREWIGAQMRGAICGMVAPGNPEEAARLAWIDGVISHHNNGVIGEIFNAVLVSLAFVEKDVRTILDKTIDMIPKDSEYYSVIDFAYNQCKNSNSWREAWKPCEEKFKMYNWIHAYPNAAAEVVALYFGENDFDKTMNIISMAGQDVDCNAAQIATIYGIIHGLKGIDKKWYEPIGDDLITYVRSMKNLKISELSKWTVEATRKACKGEK</sequence>
<keyword evidence="2" id="KW-0378">Hydrolase</keyword>
<dbReference type="PANTHER" id="PTHR16222:SF24">
    <property type="entry name" value="ADP-RIBOSYLHYDROLASE ARH3"/>
    <property type="match status" value="1"/>
</dbReference>
<accession>A0ABN1J4S3</accession>